<proteinExistence type="predicted"/>
<organism evidence="1 2">
    <name type="scientific">Owenia fusiformis</name>
    <name type="common">Polychaete worm</name>
    <dbReference type="NCBI Taxonomy" id="6347"/>
    <lineage>
        <taxon>Eukaryota</taxon>
        <taxon>Metazoa</taxon>
        <taxon>Spiralia</taxon>
        <taxon>Lophotrochozoa</taxon>
        <taxon>Annelida</taxon>
        <taxon>Polychaeta</taxon>
        <taxon>Sedentaria</taxon>
        <taxon>Canalipalpata</taxon>
        <taxon>Sabellida</taxon>
        <taxon>Oweniida</taxon>
        <taxon>Oweniidae</taxon>
        <taxon>Owenia</taxon>
    </lineage>
</organism>
<dbReference type="Proteomes" id="UP000749559">
    <property type="component" value="Unassembled WGS sequence"/>
</dbReference>
<accession>A0A8S4Q9Q3</accession>
<sequence length="133" mass="14924">NLLPCASFSGLMTGARTCDLMVRTINPMKTSEVNITWRQAECKANVTDTFMCVKIKKDGPDQATKTTACPARRPCSCTKPKRYQLQEGEINCENVELYTMPIGISLDVKGVFARKNKIRYIENGMFHGMPNLK</sequence>
<evidence type="ECO:0000313" key="1">
    <source>
        <dbReference type="EMBL" id="CAH1802579.1"/>
    </source>
</evidence>
<protein>
    <submittedName>
        <fullName evidence="1">Uncharacterized protein</fullName>
    </submittedName>
</protein>
<keyword evidence="2" id="KW-1185">Reference proteome</keyword>
<dbReference type="InterPro" id="IPR032675">
    <property type="entry name" value="LRR_dom_sf"/>
</dbReference>
<evidence type="ECO:0000313" key="2">
    <source>
        <dbReference type="Proteomes" id="UP000749559"/>
    </source>
</evidence>
<reference evidence="1" key="1">
    <citation type="submission" date="2022-03" db="EMBL/GenBank/DDBJ databases">
        <authorList>
            <person name="Martin C."/>
        </authorList>
    </citation>
    <scope>NUCLEOTIDE SEQUENCE</scope>
</reference>
<dbReference type="AlphaFoldDB" id="A0A8S4Q9Q3"/>
<dbReference type="EMBL" id="CAIIXF020000012">
    <property type="protein sequence ID" value="CAH1802579.1"/>
    <property type="molecule type" value="Genomic_DNA"/>
</dbReference>
<feature type="non-terminal residue" evidence="1">
    <location>
        <position position="133"/>
    </location>
</feature>
<feature type="non-terminal residue" evidence="1">
    <location>
        <position position="1"/>
    </location>
</feature>
<name>A0A8S4Q9Q3_OWEFU</name>
<dbReference type="Gene3D" id="3.80.10.10">
    <property type="entry name" value="Ribonuclease Inhibitor"/>
    <property type="match status" value="1"/>
</dbReference>
<gene>
    <name evidence="1" type="ORF">OFUS_LOCUS26246</name>
</gene>
<comment type="caution">
    <text evidence="1">The sequence shown here is derived from an EMBL/GenBank/DDBJ whole genome shotgun (WGS) entry which is preliminary data.</text>
</comment>